<dbReference type="EMBL" id="CM002925">
    <property type="protein sequence ID" value="KGN54584.1"/>
    <property type="molecule type" value="Genomic_DNA"/>
</dbReference>
<evidence type="ECO:0000313" key="1">
    <source>
        <dbReference type="EMBL" id="KGN54584.1"/>
    </source>
</evidence>
<gene>
    <name evidence="1" type="ORF">Csa_4G372070</name>
</gene>
<proteinExistence type="predicted"/>
<protein>
    <submittedName>
        <fullName evidence="1">Uncharacterized protein</fullName>
    </submittedName>
</protein>
<evidence type="ECO:0000313" key="2">
    <source>
        <dbReference type="Proteomes" id="UP000029981"/>
    </source>
</evidence>
<accession>A0A0A0L0L5</accession>
<dbReference type="AlphaFoldDB" id="A0A0A0L0L5"/>
<reference evidence="1 2" key="3">
    <citation type="journal article" date="2010" name="BMC Genomics">
        <title>Transcriptome sequencing and comparative analysis of cucumber flowers with different sex types.</title>
        <authorList>
            <person name="Guo S."/>
            <person name="Zheng Y."/>
            <person name="Joung J.G."/>
            <person name="Liu S."/>
            <person name="Zhang Z."/>
            <person name="Crasta O.R."/>
            <person name="Sobral B.W."/>
            <person name="Xu Y."/>
            <person name="Huang S."/>
            <person name="Fei Z."/>
        </authorList>
    </citation>
    <scope>NUCLEOTIDE SEQUENCE [LARGE SCALE GENOMIC DNA]</scope>
    <source>
        <strain evidence="2">cv. 9930</strain>
    </source>
</reference>
<dbReference type="Proteomes" id="UP000029981">
    <property type="component" value="Chromosome 4"/>
</dbReference>
<reference evidence="1 2" key="1">
    <citation type="journal article" date="2009" name="Nat. Genet.">
        <title>The genome of the cucumber, Cucumis sativus L.</title>
        <authorList>
            <person name="Huang S."/>
            <person name="Li R."/>
            <person name="Zhang Z."/>
            <person name="Li L."/>
            <person name="Gu X."/>
            <person name="Fan W."/>
            <person name="Lucas W.J."/>
            <person name="Wang X."/>
            <person name="Xie B."/>
            <person name="Ni P."/>
            <person name="Ren Y."/>
            <person name="Zhu H."/>
            <person name="Li J."/>
            <person name="Lin K."/>
            <person name="Jin W."/>
            <person name="Fei Z."/>
            <person name="Li G."/>
            <person name="Staub J."/>
            <person name="Kilian A."/>
            <person name="van der Vossen E.A."/>
            <person name="Wu Y."/>
            <person name="Guo J."/>
            <person name="He J."/>
            <person name="Jia Z."/>
            <person name="Ren Y."/>
            <person name="Tian G."/>
            <person name="Lu Y."/>
            <person name="Ruan J."/>
            <person name="Qian W."/>
            <person name="Wang M."/>
            <person name="Huang Q."/>
            <person name="Li B."/>
            <person name="Xuan Z."/>
            <person name="Cao J."/>
            <person name="Asan"/>
            <person name="Wu Z."/>
            <person name="Zhang J."/>
            <person name="Cai Q."/>
            <person name="Bai Y."/>
            <person name="Zhao B."/>
            <person name="Han Y."/>
            <person name="Li Y."/>
            <person name="Li X."/>
            <person name="Wang S."/>
            <person name="Shi Q."/>
            <person name="Liu S."/>
            <person name="Cho W.K."/>
            <person name="Kim J.Y."/>
            <person name="Xu Y."/>
            <person name="Heller-Uszynska K."/>
            <person name="Miao H."/>
            <person name="Cheng Z."/>
            <person name="Zhang S."/>
            <person name="Wu J."/>
            <person name="Yang Y."/>
            <person name="Kang H."/>
            <person name="Li M."/>
            <person name="Liang H."/>
            <person name="Ren X."/>
            <person name="Shi Z."/>
            <person name="Wen M."/>
            <person name="Jian M."/>
            <person name="Yang H."/>
            <person name="Zhang G."/>
            <person name="Yang Z."/>
            <person name="Chen R."/>
            <person name="Liu S."/>
            <person name="Li J."/>
            <person name="Ma L."/>
            <person name="Liu H."/>
            <person name="Zhou Y."/>
            <person name="Zhao J."/>
            <person name="Fang X."/>
            <person name="Li G."/>
            <person name="Fang L."/>
            <person name="Li Y."/>
            <person name="Liu D."/>
            <person name="Zheng H."/>
            <person name="Zhang Y."/>
            <person name="Qin N."/>
            <person name="Li Z."/>
            <person name="Yang G."/>
            <person name="Yang S."/>
            <person name="Bolund L."/>
            <person name="Kristiansen K."/>
            <person name="Zheng H."/>
            <person name="Li S."/>
            <person name="Zhang X."/>
            <person name="Yang H."/>
            <person name="Wang J."/>
            <person name="Sun R."/>
            <person name="Zhang B."/>
            <person name="Jiang S."/>
            <person name="Wang J."/>
            <person name="Du Y."/>
            <person name="Li S."/>
        </authorList>
    </citation>
    <scope>NUCLEOTIDE SEQUENCE [LARGE SCALE GENOMIC DNA]</scope>
    <source>
        <strain evidence="2">cv. 9930</strain>
    </source>
</reference>
<keyword evidence="2" id="KW-1185">Reference proteome</keyword>
<sequence>MTNLWWHYWEHTPYEFGQVERILCPRKRTPSCIRVYESRFIRPYPFWQWTSSGMAREI</sequence>
<reference evidence="1 2" key="4">
    <citation type="journal article" date="2011" name="BMC Genomics">
        <title>RNA-Seq improves annotation of protein-coding genes in the cucumber genome.</title>
        <authorList>
            <person name="Li Z."/>
            <person name="Zhang Z."/>
            <person name="Yan P."/>
            <person name="Huang S."/>
            <person name="Fei Z."/>
            <person name="Lin K."/>
        </authorList>
    </citation>
    <scope>NUCLEOTIDE SEQUENCE [LARGE SCALE GENOMIC DNA]</scope>
    <source>
        <strain evidence="2">cv. 9930</strain>
    </source>
</reference>
<reference evidence="1 2" key="2">
    <citation type="journal article" date="2009" name="PLoS ONE">
        <title>An integrated genetic and cytogenetic map of the cucumber genome.</title>
        <authorList>
            <person name="Ren Y."/>
            <person name="Zhang Z."/>
            <person name="Liu J."/>
            <person name="Staub J.E."/>
            <person name="Han Y."/>
            <person name="Cheng Z."/>
            <person name="Li X."/>
            <person name="Lu J."/>
            <person name="Miao H."/>
            <person name="Kang H."/>
            <person name="Xie B."/>
            <person name="Gu X."/>
            <person name="Wang X."/>
            <person name="Du Y."/>
            <person name="Jin W."/>
            <person name="Huang S."/>
        </authorList>
    </citation>
    <scope>NUCLEOTIDE SEQUENCE [LARGE SCALE GENOMIC DNA]</scope>
    <source>
        <strain evidence="2">cv. 9930</strain>
    </source>
</reference>
<organism evidence="1 2">
    <name type="scientific">Cucumis sativus</name>
    <name type="common">Cucumber</name>
    <dbReference type="NCBI Taxonomy" id="3659"/>
    <lineage>
        <taxon>Eukaryota</taxon>
        <taxon>Viridiplantae</taxon>
        <taxon>Streptophyta</taxon>
        <taxon>Embryophyta</taxon>
        <taxon>Tracheophyta</taxon>
        <taxon>Spermatophyta</taxon>
        <taxon>Magnoliopsida</taxon>
        <taxon>eudicotyledons</taxon>
        <taxon>Gunneridae</taxon>
        <taxon>Pentapetalae</taxon>
        <taxon>rosids</taxon>
        <taxon>fabids</taxon>
        <taxon>Cucurbitales</taxon>
        <taxon>Cucurbitaceae</taxon>
        <taxon>Benincaseae</taxon>
        <taxon>Cucumis</taxon>
    </lineage>
</organism>
<dbReference type="Gramene" id="KGN54584">
    <property type="protein sequence ID" value="KGN54584"/>
    <property type="gene ID" value="Csa_4G372070"/>
</dbReference>
<name>A0A0A0L0L5_CUCSA</name>